<accession>A0A8T2NEV2</accession>
<dbReference type="EMBL" id="JAFBMS010000061">
    <property type="protein sequence ID" value="KAG9338885.1"/>
    <property type="molecule type" value="Genomic_DNA"/>
</dbReference>
<feature type="non-terminal residue" evidence="1">
    <location>
        <position position="1"/>
    </location>
</feature>
<dbReference type="Proteomes" id="UP000824540">
    <property type="component" value="Unassembled WGS sequence"/>
</dbReference>
<name>A0A8T2NEV2_9TELE</name>
<evidence type="ECO:0000313" key="2">
    <source>
        <dbReference type="Proteomes" id="UP000824540"/>
    </source>
</evidence>
<organism evidence="1 2">
    <name type="scientific">Albula glossodonta</name>
    <name type="common">roundjaw bonefish</name>
    <dbReference type="NCBI Taxonomy" id="121402"/>
    <lineage>
        <taxon>Eukaryota</taxon>
        <taxon>Metazoa</taxon>
        <taxon>Chordata</taxon>
        <taxon>Craniata</taxon>
        <taxon>Vertebrata</taxon>
        <taxon>Euteleostomi</taxon>
        <taxon>Actinopterygii</taxon>
        <taxon>Neopterygii</taxon>
        <taxon>Teleostei</taxon>
        <taxon>Albuliformes</taxon>
        <taxon>Albulidae</taxon>
        <taxon>Albula</taxon>
    </lineage>
</organism>
<dbReference type="SUPFAM" id="SSF49854">
    <property type="entry name" value="Spermadhesin, CUB domain"/>
    <property type="match status" value="1"/>
</dbReference>
<dbReference type="OrthoDB" id="93664at2759"/>
<proteinExistence type="predicted"/>
<dbReference type="InterPro" id="IPR035914">
    <property type="entry name" value="Sperma_CUB_dom_sf"/>
</dbReference>
<gene>
    <name evidence="1" type="ORF">JZ751_025325</name>
</gene>
<evidence type="ECO:0000313" key="1">
    <source>
        <dbReference type="EMBL" id="KAG9338885.1"/>
    </source>
</evidence>
<protein>
    <submittedName>
        <fullName evidence="1">Uncharacterized protein</fullName>
    </submittedName>
</protein>
<sequence length="86" mass="9767">MSQVPSTKYGLTLEFEGYELSRATYNQACKQGQWVIQNRRMCGTRSLQPYAERLYFLSNSTSVTMTSEVSLTGPGLQVHYSLFNQS</sequence>
<comment type="caution">
    <text evidence="1">The sequence shown here is derived from an EMBL/GenBank/DDBJ whole genome shotgun (WGS) entry which is preliminary data.</text>
</comment>
<dbReference type="AlphaFoldDB" id="A0A8T2NEV2"/>
<keyword evidence="2" id="KW-1185">Reference proteome</keyword>
<reference evidence="1" key="1">
    <citation type="thesis" date="2021" institute="BYU ScholarsArchive" country="Provo, UT, USA">
        <title>Applications of and Algorithms for Genome Assembly and Genomic Analyses with an Emphasis on Marine Teleosts.</title>
        <authorList>
            <person name="Pickett B.D."/>
        </authorList>
    </citation>
    <scope>NUCLEOTIDE SEQUENCE</scope>
    <source>
        <strain evidence="1">HI-2016</strain>
    </source>
</reference>